<evidence type="ECO:0000313" key="2">
    <source>
        <dbReference type="EMBL" id="KDO02222.1"/>
    </source>
</evidence>
<dbReference type="Gene3D" id="1.25.40.10">
    <property type="entry name" value="Tetratricopeptide repeat domain"/>
    <property type="match status" value="2"/>
</dbReference>
<dbReference type="Pfam" id="PF00931">
    <property type="entry name" value="NB-ARC"/>
    <property type="match status" value="1"/>
</dbReference>
<dbReference type="PROSITE" id="PS50293">
    <property type="entry name" value="TPR_REGION"/>
    <property type="match status" value="1"/>
</dbReference>
<dbReference type="SUPFAM" id="SSF48452">
    <property type="entry name" value="TPR-like"/>
    <property type="match status" value="2"/>
</dbReference>
<dbReference type="SMART" id="SM00028">
    <property type="entry name" value="TPR"/>
    <property type="match status" value="6"/>
</dbReference>
<dbReference type="InterPro" id="IPR027417">
    <property type="entry name" value="P-loop_NTPase"/>
</dbReference>
<accession>A0A8E0WKD1</accession>
<dbReference type="InterPro" id="IPR019734">
    <property type="entry name" value="TPR_rpt"/>
</dbReference>
<dbReference type="Gene3D" id="3.40.50.300">
    <property type="entry name" value="P-loop containing nucleotide triphosphate hydrolases"/>
    <property type="match status" value="1"/>
</dbReference>
<reference evidence="2 3" key="1">
    <citation type="submission" date="2014-02" db="EMBL/GenBank/DDBJ databases">
        <title>Draft genome sequence of Rickettsia buchneri sp. nov. ISO7T.</title>
        <authorList>
            <person name="Felsheim R.F."/>
            <person name="Kurtti T.J."/>
            <person name="Munderloh U.G."/>
        </authorList>
    </citation>
    <scope>NUCLEOTIDE SEQUENCE [LARGE SCALE GENOMIC DNA]</scope>
    <source>
        <strain evidence="3">ISO7</strain>
        <plasmid evidence="2">pREISMN_1</plasmid>
    </source>
</reference>
<dbReference type="InterPro" id="IPR002182">
    <property type="entry name" value="NB-ARC"/>
</dbReference>
<dbReference type="InterPro" id="IPR011990">
    <property type="entry name" value="TPR-like_helical_dom_sf"/>
</dbReference>
<geneLocation type="plasmid" evidence="2">
    <name>pREISMN_1</name>
</geneLocation>
<dbReference type="PANTHER" id="PTHR19959">
    <property type="entry name" value="KINESIN LIGHT CHAIN"/>
    <property type="match status" value="1"/>
</dbReference>
<evidence type="ECO:0000313" key="3">
    <source>
        <dbReference type="Proteomes" id="UP000027161"/>
    </source>
</evidence>
<dbReference type="EMBL" id="JFKF01000199">
    <property type="protein sequence ID" value="KDO02222.1"/>
    <property type="molecule type" value="Genomic_DNA"/>
</dbReference>
<gene>
    <name evidence="2" type="ORF">REISMN_08120</name>
</gene>
<keyword evidence="3" id="KW-1185">Reference proteome</keyword>
<proteinExistence type="predicted"/>
<evidence type="ECO:0000259" key="1">
    <source>
        <dbReference type="Pfam" id="PF00931"/>
    </source>
</evidence>
<name>A0A8E0WKD1_9RICK</name>
<protein>
    <submittedName>
        <fullName evidence="2">Putative ATPase</fullName>
    </submittedName>
</protein>
<sequence length="777" mass="88777">MIIAILVITLVLGRAISILGYKHINTTSTMNTNLFLPNENILLKRHEASNKLNKILTQSPLKINIAVLLGVGGSGKSTIAKQYGKDQKSKIVWLLNAETKQNLIISFENLAYALCDNNMDRQELRNILNIKDIRKQEAQLIFFTQKQLKQAGTWLLIFDNVTSLQDMVNFFPFSADSWGSGALIITTRNSNITNNELIDADNVIRVGEISRAEKLELFKKITKKSASLNKISQDKIEEFLDQIPSFPLDVSLAANYLNFTKTSLTEYVSDIQLSHNSFNELQSAILEEVQQYSSTRYNIISVALQDILNKNAAFKELMFLISMLDSQDIPKDLLYLTKDQYTSNHFIKDLSKNSLIADIYNHEQSLNNISIHRSTQNNILIEMLRLLSENQRHEYIANIIKNIQAYVLKKVDLEDITNLKNLIRHCEALLNRENMISPSDITSLKTDLGLIYYYLGRDAEAREILEQDLSKINKDQELAIIYTHLGAIYRKLGQDYNQAISYLEKALKLYDSENHLGKGLALTHLGNTYRTIGNLEKATTILKDSADTYRRNNTTSVGEIRALGYLGVAYREQGELEAASTCLEDAKAIYEQNGYSQYNSLYAGTLAHLAITYRMVGQYHNAKDVLEKSTEIYKSIRPQDHPDIGRNTLNLGIIYGELREEKQAKAFLEKSLADYERNYGSEHIETGKVLNHLGRFYTLVEEYQKAENVLNRAKQILKKHAHPEYYRSQELIGDINKALFKAEIAKQNYLEALEYAKKYFPQNSSNITRIIEKLQRI</sequence>
<keyword evidence="2" id="KW-0614">Plasmid</keyword>
<dbReference type="SUPFAM" id="SSF52540">
    <property type="entry name" value="P-loop containing nucleoside triphosphate hydrolases"/>
    <property type="match status" value="1"/>
</dbReference>
<dbReference type="GO" id="GO:0043531">
    <property type="term" value="F:ADP binding"/>
    <property type="evidence" value="ECO:0007669"/>
    <property type="project" value="InterPro"/>
</dbReference>
<dbReference type="Pfam" id="PF13424">
    <property type="entry name" value="TPR_12"/>
    <property type="match status" value="3"/>
</dbReference>
<dbReference type="Pfam" id="PF13374">
    <property type="entry name" value="TPR_10"/>
    <property type="match status" value="1"/>
</dbReference>
<feature type="domain" description="NB-ARC" evidence="1">
    <location>
        <begin position="50"/>
        <end position="223"/>
    </location>
</feature>
<comment type="caution">
    <text evidence="2">The sequence shown here is derived from an EMBL/GenBank/DDBJ whole genome shotgun (WGS) entry which is preliminary data.</text>
</comment>
<dbReference type="PANTHER" id="PTHR19959:SF119">
    <property type="entry name" value="FUNGAL LIPASE-LIKE DOMAIN-CONTAINING PROTEIN"/>
    <property type="match status" value="1"/>
</dbReference>
<organism evidence="2 3">
    <name type="scientific">Rickettsia tamurae subsp. buchneri</name>
    <dbReference type="NCBI Taxonomy" id="1462938"/>
    <lineage>
        <taxon>Bacteria</taxon>
        <taxon>Pseudomonadati</taxon>
        <taxon>Pseudomonadota</taxon>
        <taxon>Alphaproteobacteria</taxon>
        <taxon>Rickettsiales</taxon>
        <taxon>Rickettsiaceae</taxon>
        <taxon>Rickettsieae</taxon>
        <taxon>Rickettsia</taxon>
        <taxon>spotted fever group</taxon>
    </lineage>
</organism>
<dbReference type="Proteomes" id="UP000027161">
    <property type="component" value="Unassembled WGS sequence"/>
</dbReference>
<dbReference type="AlphaFoldDB" id="A0A8E0WKD1"/>